<dbReference type="PANTHER" id="PTHR31528:SF15">
    <property type="entry name" value="RIBOFLAVIN-BINDING PROTEIN RIBY"/>
    <property type="match status" value="1"/>
</dbReference>
<evidence type="ECO:0000313" key="4">
    <source>
        <dbReference type="Proteomes" id="UP000007962"/>
    </source>
</evidence>
<keyword evidence="4" id="KW-1185">Reference proteome</keyword>
<proteinExistence type="predicted"/>
<feature type="signal peptide" evidence="1">
    <location>
        <begin position="1"/>
        <end position="26"/>
    </location>
</feature>
<name>C5C6A1_BEUC1</name>
<feature type="chain" id="PRO_5039596442" evidence="1">
    <location>
        <begin position="27"/>
        <end position="340"/>
    </location>
</feature>
<dbReference type="STRING" id="471853.Bcav_2052"/>
<dbReference type="PANTHER" id="PTHR31528">
    <property type="entry name" value="4-AMINO-5-HYDROXYMETHYL-2-METHYLPYRIMIDINE PHOSPHATE SYNTHASE THI11-RELATED"/>
    <property type="match status" value="1"/>
</dbReference>
<dbReference type="EMBL" id="CP001618">
    <property type="protein sequence ID" value="ACQ80307.1"/>
    <property type="molecule type" value="Genomic_DNA"/>
</dbReference>
<dbReference type="HOGENOM" id="CLU_028871_1_0_11"/>
<evidence type="ECO:0000256" key="1">
    <source>
        <dbReference type="SAM" id="SignalP"/>
    </source>
</evidence>
<protein>
    <submittedName>
        <fullName evidence="3">NMT1/THI5 like domain protein</fullName>
    </submittedName>
</protein>
<dbReference type="InterPro" id="IPR015168">
    <property type="entry name" value="SsuA/THI5"/>
</dbReference>
<dbReference type="RefSeq" id="WP_015882547.1">
    <property type="nucleotide sequence ID" value="NC_012669.1"/>
</dbReference>
<dbReference type="GO" id="GO:0009228">
    <property type="term" value="P:thiamine biosynthetic process"/>
    <property type="evidence" value="ECO:0007669"/>
    <property type="project" value="InterPro"/>
</dbReference>
<accession>C5C6A1</accession>
<dbReference type="Gene3D" id="3.40.190.10">
    <property type="entry name" value="Periplasmic binding protein-like II"/>
    <property type="match status" value="2"/>
</dbReference>
<dbReference type="InterPro" id="IPR027939">
    <property type="entry name" value="NMT1/THI5"/>
</dbReference>
<organism evidence="3 4">
    <name type="scientific">Beutenbergia cavernae (strain ATCC BAA-8 / DSM 12333 / CCUG 43141 / JCM 11478 / NBRC 16432 / NCIMB 13614 / HKI 0122)</name>
    <dbReference type="NCBI Taxonomy" id="471853"/>
    <lineage>
        <taxon>Bacteria</taxon>
        <taxon>Bacillati</taxon>
        <taxon>Actinomycetota</taxon>
        <taxon>Actinomycetes</taxon>
        <taxon>Micrococcales</taxon>
        <taxon>Beutenbergiaceae</taxon>
        <taxon>Beutenbergia</taxon>
    </lineage>
</organism>
<gene>
    <name evidence="3" type="ordered locus">Bcav_2052</name>
</gene>
<dbReference type="eggNOG" id="COG0715">
    <property type="taxonomic scope" value="Bacteria"/>
</dbReference>
<evidence type="ECO:0000313" key="3">
    <source>
        <dbReference type="EMBL" id="ACQ80307.1"/>
    </source>
</evidence>
<dbReference type="Proteomes" id="UP000007962">
    <property type="component" value="Chromosome"/>
</dbReference>
<dbReference type="PROSITE" id="PS51257">
    <property type="entry name" value="PROKAR_LIPOPROTEIN"/>
    <property type="match status" value="1"/>
</dbReference>
<sequence>MTRSLTSRPLRSALGAAVVAVPLVLAACGSTAPGEEGTPSSAAPDLGALTIGLTYTPNVQFAPFYVAAENGYYDEAGLDVELRHHGPSESLFGALEAGEEDLVVAGGDEILQARSQGVEAVSVATLYQTYPVALLVADDAPVTGPDDLAGAVVGTPGPYGETYFGLLALLDAAGLAQDDVQVEFIGYTQQAALTTGAVDGVMGYVNNDAVQLERSGVAIRTIPLGDVPLVGIGLGARDDVVAERPDAVRAFLDATLRGLADVVADPEAAVELSAEHIPGMTASAQEDALATLEATIPLYGDASGRADLETWTAMVEFMASRDLLEGEVDVADAVTNDLLP</sequence>
<dbReference type="SUPFAM" id="SSF53850">
    <property type="entry name" value="Periplasmic binding protein-like II"/>
    <property type="match status" value="1"/>
</dbReference>
<evidence type="ECO:0000259" key="2">
    <source>
        <dbReference type="Pfam" id="PF09084"/>
    </source>
</evidence>
<keyword evidence="1" id="KW-0732">Signal</keyword>
<dbReference type="Pfam" id="PF09084">
    <property type="entry name" value="NMT1"/>
    <property type="match status" value="1"/>
</dbReference>
<reference evidence="3 4" key="1">
    <citation type="journal article" date="2009" name="Stand. Genomic Sci.">
        <title>Complete genome sequence of Beutenbergia cavernae type strain (HKI 0122).</title>
        <authorList>
            <person name="Land M."/>
            <person name="Pukall R."/>
            <person name="Abt B."/>
            <person name="Goker M."/>
            <person name="Rohde M."/>
            <person name="Glavina Del Rio T."/>
            <person name="Tice H."/>
            <person name="Copeland A."/>
            <person name="Cheng J.F."/>
            <person name="Lucas S."/>
            <person name="Chen F."/>
            <person name="Nolan M."/>
            <person name="Bruce D."/>
            <person name="Goodwin L."/>
            <person name="Pitluck S."/>
            <person name="Ivanova N."/>
            <person name="Mavromatis K."/>
            <person name="Ovchinnikova G."/>
            <person name="Pati A."/>
            <person name="Chen A."/>
            <person name="Palaniappan K."/>
            <person name="Hauser L."/>
            <person name="Chang Y.J."/>
            <person name="Jefferies C.C."/>
            <person name="Saunders E."/>
            <person name="Brettin T."/>
            <person name="Detter J.C."/>
            <person name="Han C."/>
            <person name="Chain P."/>
            <person name="Bristow J."/>
            <person name="Eisen J.A."/>
            <person name="Markowitz V."/>
            <person name="Hugenholtz P."/>
            <person name="Kyrpides N.C."/>
            <person name="Klenk H.P."/>
            <person name="Lapidus A."/>
        </authorList>
    </citation>
    <scope>NUCLEOTIDE SEQUENCE [LARGE SCALE GENOMIC DNA]</scope>
    <source>
        <strain evidence="4">ATCC BAA-8 / DSM 12333 / NBRC 16432</strain>
    </source>
</reference>
<feature type="domain" description="SsuA/THI5-like" evidence="2">
    <location>
        <begin position="58"/>
        <end position="269"/>
    </location>
</feature>
<dbReference type="AlphaFoldDB" id="C5C6A1"/>
<dbReference type="KEGG" id="bcv:Bcav_2052"/>
<dbReference type="OrthoDB" id="7808807at2"/>